<gene>
    <name evidence="2" type="ORF">AB3X52_13500</name>
</gene>
<sequence>MLRAPDSPRPGDLNSDTCCAEDVEAAGRRPETGSLASVTSLQRARRDGVARIGAFPATDSQGRLNIKTLANQLGWDRTTALVLVLTPDGVLVEKGARTTPTQSIVRIDKDGRLPLPSNAKAKLDIGTLAGTPEAGSMTQVAAIAVPPLGQLLLLPAKDALQMLTGDFSALVPEQPSNEDDGEDEVSAPQRRRSTVRARFVPAAGG</sequence>
<accession>A0ABV3T431</accession>
<name>A0ABV3T431_9ACTN</name>
<evidence type="ECO:0000313" key="3">
    <source>
        <dbReference type="Proteomes" id="UP001556631"/>
    </source>
</evidence>
<proteinExistence type="predicted"/>
<organism evidence="2 3">
    <name type="scientific">Nocardioides eburneus</name>
    <dbReference type="NCBI Taxonomy" id="3231482"/>
    <lineage>
        <taxon>Bacteria</taxon>
        <taxon>Bacillati</taxon>
        <taxon>Actinomycetota</taxon>
        <taxon>Actinomycetes</taxon>
        <taxon>Propionibacteriales</taxon>
        <taxon>Nocardioidaceae</taxon>
        <taxon>Nocardioides</taxon>
    </lineage>
</organism>
<evidence type="ECO:0008006" key="4">
    <source>
        <dbReference type="Google" id="ProtNLM"/>
    </source>
</evidence>
<comment type="caution">
    <text evidence="2">The sequence shown here is derived from an EMBL/GenBank/DDBJ whole genome shotgun (WGS) entry which is preliminary data.</text>
</comment>
<reference evidence="2 3" key="1">
    <citation type="submission" date="2024-07" db="EMBL/GenBank/DDBJ databases">
        <authorList>
            <person name="Lee S."/>
            <person name="Kang M."/>
        </authorList>
    </citation>
    <scope>NUCLEOTIDE SEQUENCE [LARGE SCALE GENOMIC DNA]</scope>
    <source>
        <strain evidence="2 3">DS6</strain>
    </source>
</reference>
<feature type="region of interest" description="Disordered" evidence="1">
    <location>
        <begin position="171"/>
        <end position="205"/>
    </location>
</feature>
<dbReference type="Proteomes" id="UP001556631">
    <property type="component" value="Unassembled WGS sequence"/>
</dbReference>
<evidence type="ECO:0000256" key="1">
    <source>
        <dbReference type="SAM" id="MobiDB-lite"/>
    </source>
</evidence>
<evidence type="ECO:0000313" key="2">
    <source>
        <dbReference type="EMBL" id="MEX0428639.1"/>
    </source>
</evidence>
<dbReference type="RefSeq" id="WP_367994609.1">
    <property type="nucleotide sequence ID" value="NZ_JBFPJR010000023.1"/>
</dbReference>
<keyword evidence="3" id="KW-1185">Reference proteome</keyword>
<protein>
    <recommendedName>
        <fullName evidence="4">YbaK/aminoacyl-tRNA synthetase-associated domain-containing protein</fullName>
    </recommendedName>
</protein>
<feature type="compositionally biased region" description="Acidic residues" evidence="1">
    <location>
        <begin position="176"/>
        <end position="185"/>
    </location>
</feature>
<dbReference type="EMBL" id="JBFPJR010000023">
    <property type="protein sequence ID" value="MEX0428639.1"/>
    <property type="molecule type" value="Genomic_DNA"/>
</dbReference>